<protein>
    <submittedName>
        <fullName evidence="3">XdhC/CoxI family protein</fullName>
    </submittedName>
</protein>
<evidence type="ECO:0000313" key="3">
    <source>
        <dbReference type="EMBL" id="TFB90155.1"/>
    </source>
</evidence>
<reference evidence="3 4" key="1">
    <citation type="submission" date="2019-03" db="EMBL/GenBank/DDBJ databases">
        <title>Genomics of glacier-inhabiting Cryobacterium strains.</title>
        <authorList>
            <person name="Liu Q."/>
            <person name="Xin Y.-H."/>
        </authorList>
    </citation>
    <scope>NUCLEOTIDE SEQUENCE [LARGE SCALE GENOMIC DNA]</scope>
    <source>
        <strain evidence="3 4">MDB2-B</strain>
    </source>
</reference>
<dbReference type="Proteomes" id="UP000297608">
    <property type="component" value="Unassembled WGS sequence"/>
</dbReference>
<feature type="domain" description="XdhC Rossmann" evidence="2">
    <location>
        <begin position="203"/>
        <end position="350"/>
    </location>
</feature>
<comment type="caution">
    <text evidence="3">The sequence shown here is derived from an EMBL/GenBank/DDBJ whole genome shotgun (WGS) entry which is preliminary data.</text>
</comment>
<dbReference type="InterPro" id="IPR027051">
    <property type="entry name" value="XdhC_Rossmann_dom"/>
</dbReference>
<dbReference type="PANTHER" id="PTHR30388">
    <property type="entry name" value="ALDEHYDE OXIDOREDUCTASE MOLYBDENUM COFACTOR ASSEMBLY PROTEIN"/>
    <property type="match status" value="1"/>
</dbReference>
<dbReference type="EMBL" id="SOFG01000004">
    <property type="protein sequence ID" value="TFB90155.1"/>
    <property type="molecule type" value="Genomic_DNA"/>
</dbReference>
<dbReference type="Gene3D" id="3.40.50.720">
    <property type="entry name" value="NAD(P)-binding Rossmann-like Domain"/>
    <property type="match status" value="1"/>
</dbReference>
<accession>A0ABY2IF36</accession>
<name>A0ABY2IF36_9MICO</name>
<sequence>MRDVIAELIPGWAAGQTAALATVVRTFHSAPRPAGASMLVTSDGAVVGSVSGGCVEGAVYELAQQVIRDGRPALIRYGISDDDAFAVGLTCGGILDVFVEPVSQETFADLDSVRTDLDASVPIGIVTVIEHPDARLLGRHLVIRADGITGDLGSERLTHVVGDDARGLLAVGRTTTIGYGPDGERDGEGLRVFVASFAPRPRMLVFGAVDFAAALTRLADFLGYRVTVCDARAVFATPARFPGADEVVVAWPHRYFAEQSAAGLLDARTVVCVLTHDPKFDVPLLELALADGTLAYVGAMGSLRTHDDRMDRLRAAAVPEAALARLHSPIGLDLGARTPEETAVSIMAEVIAGMWGGTGESLGDRRTPIHHSVDVRDDVDSGELV</sequence>
<dbReference type="Pfam" id="PF02625">
    <property type="entry name" value="XdhC_CoxI"/>
    <property type="match status" value="2"/>
</dbReference>
<dbReference type="PANTHER" id="PTHR30388:SF4">
    <property type="entry name" value="MOLYBDENUM COFACTOR INSERTION CHAPERONE PAOD"/>
    <property type="match status" value="1"/>
</dbReference>
<dbReference type="InterPro" id="IPR003777">
    <property type="entry name" value="XdhC_CoxI"/>
</dbReference>
<feature type="domain" description="XdhC- CoxI" evidence="1">
    <location>
        <begin position="119"/>
        <end position="180"/>
    </location>
</feature>
<organism evidence="3 4">
    <name type="scientific">Cryobacterium algoricola</name>
    <dbReference type="NCBI Taxonomy" id="1259183"/>
    <lineage>
        <taxon>Bacteria</taxon>
        <taxon>Bacillati</taxon>
        <taxon>Actinomycetota</taxon>
        <taxon>Actinomycetes</taxon>
        <taxon>Micrococcales</taxon>
        <taxon>Microbacteriaceae</taxon>
        <taxon>Cryobacterium</taxon>
    </lineage>
</organism>
<dbReference type="Pfam" id="PF13478">
    <property type="entry name" value="XdhC_C"/>
    <property type="match status" value="1"/>
</dbReference>
<evidence type="ECO:0000313" key="4">
    <source>
        <dbReference type="Proteomes" id="UP000297608"/>
    </source>
</evidence>
<gene>
    <name evidence="3" type="ORF">E3O44_00620</name>
</gene>
<dbReference type="InterPro" id="IPR052698">
    <property type="entry name" value="MoCofactor_Util/Proc"/>
</dbReference>
<feature type="domain" description="XdhC- CoxI" evidence="1">
    <location>
        <begin position="12"/>
        <end position="78"/>
    </location>
</feature>
<proteinExistence type="predicted"/>
<keyword evidence="4" id="KW-1185">Reference proteome</keyword>
<evidence type="ECO:0000259" key="2">
    <source>
        <dbReference type="Pfam" id="PF13478"/>
    </source>
</evidence>
<evidence type="ECO:0000259" key="1">
    <source>
        <dbReference type="Pfam" id="PF02625"/>
    </source>
</evidence>
<dbReference type="RefSeq" id="WP_134531752.1">
    <property type="nucleotide sequence ID" value="NZ_SOFG01000004.1"/>
</dbReference>